<dbReference type="GO" id="GO:0016740">
    <property type="term" value="F:transferase activity"/>
    <property type="evidence" value="ECO:0007669"/>
    <property type="project" value="UniProtKB-KW"/>
</dbReference>
<dbReference type="EMBL" id="JACIDS010000005">
    <property type="protein sequence ID" value="MBB3932696.1"/>
    <property type="molecule type" value="Genomic_DNA"/>
</dbReference>
<dbReference type="RefSeq" id="WP_183400371.1">
    <property type="nucleotide sequence ID" value="NZ_JACIDS010000005.1"/>
</dbReference>
<proteinExistence type="predicted"/>
<accession>A0A840AWP8</accession>
<dbReference type="CDD" id="cd06433">
    <property type="entry name" value="GT_2_WfgS_like"/>
    <property type="match status" value="1"/>
</dbReference>
<dbReference type="InterPro" id="IPR001173">
    <property type="entry name" value="Glyco_trans_2-like"/>
</dbReference>
<dbReference type="Gene3D" id="3.90.550.10">
    <property type="entry name" value="Spore Coat Polysaccharide Biosynthesis Protein SpsA, Chain A"/>
    <property type="match status" value="1"/>
</dbReference>
<dbReference type="Pfam" id="PF00535">
    <property type="entry name" value="Glycos_transf_2"/>
    <property type="match status" value="1"/>
</dbReference>
<keyword evidence="3" id="KW-1185">Reference proteome</keyword>
<dbReference type="PANTHER" id="PTHR43685">
    <property type="entry name" value="GLYCOSYLTRANSFERASE"/>
    <property type="match status" value="1"/>
</dbReference>
<dbReference type="InterPro" id="IPR050834">
    <property type="entry name" value="Glycosyltransf_2"/>
</dbReference>
<keyword evidence="2" id="KW-0808">Transferase</keyword>
<dbReference type="AlphaFoldDB" id="A0A840AWP8"/>
<comment type="caution">
    <text evidence="2">The sequence shown here is derived from an EMBL/GenBank/DDBJ whole genome shotgun (WGS) entry which is preliminary data.</text>
</comment>
<evidence type="ECO:0000259" key="1">
    <source>
        <dbReference type="Pfam" id="PF00535"/>
    </source>
</evidence>
<reference evidence="2 3" key="1">
    <citation type="submission" date="2020-08" db="EMBL/GenBank/DDBJ databases">
        <title>Genomic Encyclopedia of Type Strains, Phase IV (KMG-IV): sequencing the most valuable type-strain genomes for metagenomic binning, comparative biology and taxonomic classification.</title>
        <authorList>
            <person name="Goeker M."/>
        </authorList>
    </citation>
    <scope>NUCLEOTIDE SEQUENCE [LARGE SCALE GENOMIC DNA]</scope>
    <source>
        <strain evidence="2 3">DSM 25966</strain>
    </source>
</reference>
<evidence type="ECO:0000313" key="3">
    <source>
        <dbReference type="Proteomes" id="UP000553963"/>
    </source>
</evidence>
<sequence length="275" mass="30371">MTTVSIIIATYNGAATLAACLDSIASQTRRPLDVIVMDGASTDGTVDILARRSDVVTHWASAPDKGIYDAWNKALPHVRGDWIWFIGCDDELADPETIAWAEDELGQFAADSGLVYTRVAMIGRNGRTTETIGRPWAESEAALAYGMSVPHTGLMARRELFETIGGFDSRYRIAGDFDWFLKAMQRSKVAFLDRITVRAADTGLSGASATQLKTVREFGAILDAQGRRKSARWYLLLAKVGMKSRLSQMISPRVMGWLVDAYRVATLRRPRMSSR</sequence>
<dbReference type="SUPFAM" id="SSF53448">
    <property type="entry name" value="Nucleotide-diphospho-sugar transferases"/>
    <property type="match status" value="1"/>
</dbReference>
<dbReference type="PANTHER" id="PTHR43685:SF2">
    <property type="entry name" value="GLYCOSYLTRANSFERASE 2-LIKE DOMAIN-CONTAINING PROTEIN"/>
    <property type="match status" value="1"/>
</dbReference>
<organism evidence="2 3">
    <name type="scientific">Kaistia hirudinis</name>
    <dbReference type="NCBI Taxonomy" id="1293440"/>
    <lineage>
        <taxon>Bacteria</taxon>
        <taxon>Pseudomonadati</taxon>
        <taxon>Pseudomonadota</taxon>
        <taxon>Alphaproteobacteria</taxon>
        <taxon>Hyphomicrobiales</taxon>
        <taxon>Kaistiaceae</taxon>
        <taxon>Kaistia</taxon>
    </lineage>
</organism>
<gene>
    <name evidence="2" type="ORF">GGR25_003760</name>
</gene>
<protein>
    <submittedName>
        <fullName evidence="2">Glycosyltransferase involved in cell wall biosynthesis</fullName>
    </submittedName>
</protein>
<dbReference type="Proteomes" id="UP000553963">
    <property type="component" value="Unassembled WGS sequence"/>
</dbReference>
<dbReference type="InterPro" id="IPR029044">
    <property type="entry name" value="Nucleotide-diphossugar_trans"/>
</dbReference>
<name>A0A840AWP8_9HYPH</name>
<feature type="domain" description="Glycosyltransferase 2-like" evidence="1">
    <location>
        <begin position="5"/>
        <end position="95"/>
    </location>
</feature>
<evidence type="ECO:0000313" key="2">
    <source>
        <dbReference type="EMBL" id="MBB3932696.1"/>
    </source>
</evidence>